<dbReference type="EMBL" id="AWUE01023834">
    <property type="protein sequence ID" value="OMO52583.1"/>
    <property type="molecule type" value="Genomic_DNA"/>
</dbReference>
<comment type="caution">
    <text evidence="1">The sequence shown here is derived from an EMBL/GenBank/DDBJ whole genome shotgun (WGS) entry which is preliminary data.</text>
</comment>
<reference evidence="2" key="1">
    <citation type="submission" date="2013-09" db="EMBL/GenBank/DDBJ databases">
        <title>Corchorus olitorius genome sequencing.</title>
        <authorList>
            <person name="Alam M."/>
            <person name="Haque M.S."/>
            <person name="Islam M.S."/>
            <person name="Emdad E.M."/>
            <person name="Islam M.M."/>
            <person name="Ahmed B."/>
            <person name="Halim A."/>
            <person name="Hossen Q.M.M."/>
            <person name="Hossain M.Z."/>
            <person name="Ahmed R."/>
            <person name="Khan M.M."/>
            <person name="Islam R."/>
            <person name="Rashid M.M."/>
            <person name="Khan S.A."/>
            <person name="Rahman M.S."/>
            <person name="Alam M."/>
            <person name="Yahiya A.S."/>
            <person name="Khan M.S."/>
            <person name="Azam M.S."/>
            <person name="Haque T."/>
            <person name="Lashkar M.Z.H."/>
            <person name="Akhand A.I."/>
            <person name="Morshed G."/>
            <person name="Roy S."/>
            <person name="Uddin K.S."/>
            <person name="Rabeya T."/>
            <person name="Hossain A.S."/>
            <person name="Chowdhury A."/>
            <person name="Snigdha A.R."/>
            <person name="Mortoza M.S."/>
            <person name="Matin S.A."/>
            <person name="Hoque S.M.E."/>
            <person name="Islam M.K."/>
            <person name="Roy D.K."/>
            <person name="Haider R."/>
            <person name="Moosa M.M."/>
            <person name="Elias S.M."/>
            <person name="Hasan A.M."/>
            <person name="Jahan S."/>
            <person name="Shafiuddin M."/>
            <person name="Mahmood N."/>
            <person name="Shommy N.S."/>
        </authorList>
    </citation>
    <scope>NUCLEOTIDE SEQUENCE [LARGE SCALE GENOMIC DNA]</scope>
    <source>
        <strain evidence="2">cv. O-4</strain>
    </source>
</reference>
<gene>
    <name evidence="1" type="ORF">COLO4_37091</name>
</gene>
<evidence type="ECO:0000313" key="1">
    <source>
        <dbReference type="EMBL" id="OMO52583.1"/>
    </source>
</evidence>
<dbReference type="Proteomes" id="UP000187203">
    <property type="component" value="Unassembled WGS sequence"/>
</dbReference>
<keyword evidence="2" id="KW-1185">Reference proteome</keyword>
<evidence type="ECO:0000313" key="2">
    <source>
        <dbReference type="Proteomes" id="UP000187203"/>
    </source>
</evidence>
<dbReference type="AlphaFoldDB" id="A0A1R3G3D7"/>
<protein>
    <submittedName>
        <fullName evidence="1">Uncharacterized protein</fullName>
    </submittedName>
</protein>
<name>A0A1R3G3D7_9ROSI</name>
<sequence length="47" mass="5447">MEHPGDYSLQSLVANLPSFARPIPKIHQKKTLNHANLVRLLARRCRR</sequence>
<accession>A0A1R3G3D7</accession>
<proteinExistence type="predicted"/>
<organism evidence="1 2">
    <name type="scientific">Corchorus olitorius</name>
    <dbReference type="NCBI Taxonomy" id="93759"/>
    <lineage>
        <taxon>Eukaryota</taxon>
        <taxon>Viridiplantae</taxon>
        <taxon>Streptophyta</taxon>
        <taxon>Embryophyta</taxon>
        <taxon>Tracheophyta</taxon>
        <taxon>Spermatophyta</taxon>
        <taxon>Magnoliopsida</taxon>
        <taxon>eudicotyledons</taxon>
        <taxon>Gunneridae</taxon>
        <taxon>Pentapetalae</taxon>
        <taxon>rosids</taxon>
        <taxon>malvids</taxon>
        <taxon>Malvales</taxon>
        <taxon>Malvaceae</taxon>
        <taxon>Grewioideae</taxon>
        <taxon>Apeibeae</taxon>
        <taxon>Corchorus</taxon>
    </lineage>
</organism>